<dbReference type="SUPFAM" id="SSF56300">
    <property type="entry name" value="Metallo-dependent phosphatases"/>
    <property type="match status" value="1"/>
</dbReference>
<dbReference type="InterPro" id="IPR050194">
    <property type="entry name" value="Glycosyltransferase_grp1"/>
</dbReference>
<sequence>MRNTHPRLRLIFYINLLLILALVGYKIYLNFFEQDYTAVHARQVERIEARLDGKESFRFAVVGNIKNSVGIFERQILPMLNDSGVDFVVSAGNAVSSGGEDKYRALYRTLSRLNMPYLLTFGENENSRLGGFRFYDHFGPYLFSFNAGNSRFIFLDSTGKTNYQWQQRWLDDLLNDKKETQEQTHRFVFSEKPLKAVPSEKLLGFDTHYLFPEEQYLYPDPARSALVSIIESARVDAVFSASLPQQYIQRESGTDFVVTGGGGGFVPTSEHGFYHYTEVSVDGDNISIEPVRLDIAQHPFWRTVESLWFFIHSLFYVGYLNFILVICLLSLVGLWLYSAIFVDRDYYPNFDVDPTPFENKPLRVSMLTNNYLPFIGGVPLSIERLRRGLKGLGHSVQIVSPSYSKQPKNEEDVVRVPSILPLGKHREFKLANIFLPGTLKKIRAFKPDLIHAHHPFWLGGLGPMIARALDIPLVYTYHTRLEHYAHYVPLPGPLFRNLVSHALVRRFANRCDGVIVPTESAEEYLRMIGVKKSIFVQPTGIDYQSFRDVSDEQVSELRKKLDIPVNEKVLVSICRLSAEKNIGFMIDALADLAKRREDIPFRCLILGDGNQRKTLQKQIDEQGMTDRIILVGSVPPDEMATYCRLGDLFVFASRSETQGMVILEAMAGGMPVVAVRSSGIDDIVEDGVNGYKTPLNGTQWRKRVETLLTDDDIYQRFAESAVETAANHSTEEFSRCVGLIYATVLAEKNR</sequence>
<dbReference type="Pfam" id="PF00534">
    <property type="entry name" value="Glycos_transf_1"/>
    <property type="match status" value="1"/>
</dbReference>
<dbReference type="Proteomes" id="UP000236745">
    <property type="component" value="Unassembled WGS sequence"/>
</dbReference>
<evidence type="ECO:0000259" key="2">
    <source>
        <dbReference type="Pfam" id="PF00534"/>
    </source>
</evidence>
<dbReference type="Pfam" id="PF13439">
    <property type="entry name" value="Glyco_transf_4"/>
    <property type="match status" value="1"/>
</dbReference>
<feature type="domain" description="Glycosyltransferase subfamily 4-like N-terminal" evidence="3">
    <location>
        <begin position="375"/>
        <end position="543"/>
    </location>
</feature>
<evidence type="ECO:0000313" key="5">
    <source>
        <dbReference type="Proteomes" id="UP000236745"/>
    </source>
</evidence>
<keyword evidence="1" id="KW-0812">Transmembrane</keyword>
<keyword evidence="1" id="KW-1133">Transmembrane helix</keyword>
<dbReference type="InterPro" id="IPR028098">
    <property type="entry name" value="Glyco_trans_4-like_N"/>
</dbReference>
<dbReference type="AlphaFoldDB" id="A0A1H6C5Q5"/>
<dbReference type="GO" id="GO:0016757">
    <property type="term" value="F:glycosyltransferase activity"/>
    <property type="evidence" value="ECO:0007669"/>
    <property type="project" value="InterPro"/>
</dbReference>
<dbReference type="Gene3D" id="3.40.50.2000">
    <property type="entry name" value="Glycogen Phosphorylase B"/>
    <property type="match status" value="2"/>
</dbReference>
<dbReference type="EMBL" id="FNVQ01000003">
    <property type="protein sequence ID" value="SEG68284.1"/>
    <property type="molecule type" value="Genomic_DNA"/>
</dbReference>
<reference evidence="4 5" key="1">
    <citation type="submission" date="2016-10" db="EMBL/GenBank/DDBJ databases">
        <authorList>
            <person name="de Groot N.N."/>
        </authorList>
    </citation>
    <scope>NUCLEOTIDE SEQUENCE [LARGE SCALE GENOMIC DNA]</scope>
    <source>
        <strain evidence="4 5">DSM 22012</strain>
    </source>
</reference>
<keyword evidence="4" id="KW-0808">Transferase</keyword>
<protein>
    <submittedName>
        <fullName evidence="4">Glycosyltransferase involved in cell wall bisynthesis</fullName>
    </submittedName>
</protein>
<dbReference type="PANTHER" id="PTHR45947:SF3">
    <property type="entry name" value="SULFOQUINOVOSYL TRANSFERASE SQD2"/>
    <property type="match status" value="1"/>
</dbReference>
<dbReference type="Gene3D" id="3.60.21.10">
    <property type="match status" value="1"/>
</dbReference>
<dbReference type="SUPFAM" id="SSF53756">
    <property type="entry name" value="UDP-Glycosyltransferase/glycogen phosphorylase"/>
    <property type="match status" value="1"/>
</dbReference>
<evidence type="ECO:0000259" key="3">
    <source>
        <dbReference type="Pfam" id="PF13439"/>
    </source>
</evidence>
<gene>
    <name evidence="4" type="ORF">SAMN05444390_103208</name>
</gene>
<dbReference type="InterPro" id="IPR001296">
    <property type="entry name" value="Glyco_trans_1"/>
</dbReference>
<accession>A0A1H6C5Q5</accession>
<name>A0A1H6C5Q5_9GAMM</name>
<keyword evidence="1" id="KW-0472">Membrane</keyword>
<proteinExistence type="predicted"/>
<organism evidence="4 5">
    <name type="scientific">Marinobacterium lutimaris</name>
    <dbReference type="NCBI Taxonomy" id="568106"/>
    <lineage>
        <taxon>Bacteria</taxon>
        <taxon>Pseudomonadati</taxon>
        <taxon>Pseudomonadota</taxon>
        <taxon>Gammaproteobacteria</taxon>
        <taxon>Oceanospirillales</taxon>
        <taxon>Oceanospirillaceae</taxon>
        <taxon>Marinobacterium</taxon>
    </lineage>
</organism>
<feature type="transmembrane region" description="Helical" evidence="1">
    <location>
        <begin position="12"/>
        <end position="32"/>
    </location>
</feature>
<keyword evidence="5" id="KW-1185">Reference proteome</keyword>
<evidence type="ECO:0000256" key="1">
    <source>
        <dbReference type="SAM" id="Phobius"/>
    </source>
</evidence>
<dbReference type="RefSeq" id="WP_104004056.1">
    <property type="nucleotide sequence ID" value="NZ_FNVQ01000003.1"/>
</dbReference>
<evidence type="ECO:0000313" key="4">
    <source>
        <dbReference type="EMBL" id="SEG68284.1"/>
    </source>
</evidence>
<dbReference type="PANTHER" id="PTHR45947">
    <property type="entry name" value="SULFOQUINOVOSYL TRANSFERASE SQD2"/>
    <property type="match status" value="1"/>
</dbReference>
<dbReference type="OrthoDB" id="9802525at2"/>
<feature type="transmembrane region" description="Helical" evidence="1">
    <location>
        <begin position="307"/>
        <end position="337"/>
    </location>
</feature>
<dbReference type="InterPro" id="IPR029052">
    <property type="entry name" value="Metallo-depent_PP-like"/>
</dbReference>
<feature type="domain" description="Glycosyl transferase family 1" evidence="2">
    <location>
        <begin position="556"/>
        <end position="721"/>
    </location>
</feature>